<dbReference type="InterPro" id="IPR006311">
    <property type="entry name" value="TAT_signal"/>
</dbReference>
<keyword evidence="3" id="KW-0732">Signal</keyword>
<dbReference type="Gene3D" id="3.40.50.720">
    <property type="entry name" value="NAD(P)-binding Rossmann-like Domain"/>
    <property type="match status" value="1"/>
</dbReference>
<dbReference type="PANTHER" id="PTHR42760">
    <property type="entry name" value="SHORT-CHAIN DEHYDROGENASES/REDUCTASES FAMILY MEMBER"/>
    <property type="match status" value="1"/>
</dbReference>
<gene>
    <name evidence="4" type="ORF">ACFO4O_13395</name>
</gene>
<evidence type="ECO:0000256" key="1">
    <source>
        <dbReference type="ARBA" id="ARBA00006484"/>
    </source>
</evidence>
<dbReference type="InterPro" id="IPR002347">
    <property type="entry name" value="SDR_fam"/>
</dbReference>
<organism evidence="4 5">
    <name type="scientific">Glaciecola siphonariae</name>
    <dbReference type="NCBI Taxonomy" id="521012"/>
    <lineage>
        <taxon>Bacteria</taxon>
        <taxon>Pseudomonadati</taxon>
        <taxon>Pseudomonadota</taxon>
        <taxon>Gammaproteobacteria</taxon>
        <taxon>Alteromonadales</taxon>
        <taxon>Alteromonadaceae</taxon>
        <taxon>Glaciecola</taxon>
    </lineage>
</organism>
<comment type="similarity">
    <text evidence="1 2">Belongs to the short-chain dehydrogenases/reductases (SDR) family.</text>
</comment>
<dbReference type="PROSITE" id="PS51318">
    <property type="entry name" value="TAT"/>
    <property type="match status" value="1"/>
</dbReference>
<proteinExistence type="inferred from homology"/>
<accession>A0ABV9LX69</accession>
<dbReference type="EC" id="1.1.1.-" evidence="4"/>
<protein>
    <submittedName>
        <fullName evidence="4">SDR family NAD(P)-dependent oxidoreductase</fullName>
        <ecNumber evidence="4">1.1.1.-</ecNumber>
    </submittedName>
</protein>
<dbReference type="Pfam" id="PF00106">
    <property type="entry name" value="adh_short"/>
    <property type="match status" value="1"/>
</dbReference>
<reference evidence="5" key="1">
    <citation type="journal article" date="2019" name="Int. J. Syst. Evol. Microbiol.">
        <title>The Global Catalogue of Microorganisms (GCM) 10K type strain sequencing project: providing services to taxonomists for standard genome sequencing and annotation.</title>
        <authorList>
            <consortium name="The Broad Institute Genomics Platform"/>
            <consortium name="The Broad Institute Genome Sequencing Center for Infectious Disease"/>
            <person name="Wu L."/>
            <person name="Ma J."/>
        </authorList>
    </citation>
    <scope>NUCLEOTIDE SEQUENCE [LARGE SCALE GENOMIC DNA]</scope>
    <source>
        <strain evidence="5">KACC 12507</strain>
    </source>
</reference>
<evidence type="ECO:0000313" key="5">
    <source>
        <dbReference type="Proteomes" id="UP001595897"/>
    </source>
</evidence>
<dbReference type="RefSeq" id="WP_382409342.1">
    <property type="nucleotide sequence ID" value="NZ_JBHSGU010000005.1"/>
</dbReference>
<dbReference type="EMBL" id="JBHSGU010000005">
    <property type="protein sequence ID" value="MFC4701162.1"/>
    <property type="molecule type" value="Genomic_DNA"/>
</dbReference>
<name>A0ABV9LX69_9ALTE</name>
<dbReference type="GO" id="GO:0016491">
    <property type="term" value="F:oxidoreductase activity"/>
    <property type="evidence" value="ECO:0007669"/>
    <property type="project" value="UniProtKB-KW"/>
</dbReference>
<dbReference type="InterPro" id="IPR020904">
    <property type="entry name" value="Sc_DH/Rdtase_CS"/>
</dbReference>
<dbReference type="PRINTS" id="PR00081">
    <property type="entry name" value="GDHRDH"/>
</dbReference>
<keyword evidence="5" id="KW-1185">Reference proteome</keyword>
<dbReference type="CDD" id="cd05233">
    <property type="entry name" value="SDR_c"/>
    <property type="match status" value="1"/>
</dbReference>
<evidence type="ECO:0000256" key="2">
    <source>
        <dbReference type="RuleBase" id="RU000363"/>
    </source>
</evidence>
<dbReference type="PRINTS" id="PR00080">
    <property type="entry name" value="SDRFAMILY"/>
</dbReference>
<dbReference type="InterPro" id="IPR036291">
    <property type="entry name" value="NAD(P)-bd_dom_sf"/>
</dbReference>
<sequence length="303" mass="31432">MTNKIDNHENNQPDLSRRKIVGAVAAGAALAATAGISGAANAQENAQPLSREFSGKTVLITGGTSGIGAETAREFARHGANVAFCGRRESLGKQVESEITASGGTATFSKVDVRDPKALRTWIDKTANSSGSLDIAFNNAGIAIPPGPIENVDPAQYKDIIDTNLHGVFFAMQAQIPHMKSQGSGVIINTSSAFGSHAPNTQVPYGATKGAVDTMTEGVAKEIGGNGIRVLAVAPGAILDTDLFRFIGRSFSEDEISYFGTLAAMGRTGRPNDIAKMVVALAGTQGSFVHGTVVPIDGMFLQS</sequence>
<dbReference type="SUPFAM" id="SSF51735">
    <property type="entry name" value="NAD(P)-binding Rossmann-fold domains"/>
    <property type="match status" value="1"/>
</dbReference>
<evidence type="ECO:0000313" key="4">
    <source>
        <dbReference type="EMBL" id="MFC4701162.1"/>
    </source>
</evidence>
<feature type="chain" id="PRO_5046556669" evidence="3">
    <location>
        <begin position="43"/>
        <end position="303"/>
    </location>
</feature>
<evidence type="ECO:0000256" key="3">
    <source>
        <dbReference type="SAM" id="SignalP"/>
    </source>
</evidence>
<dbReference type="Proteomes" id="UP001595897">
    <property type="component" value="Unassembled WGS sequence"/>
</dbReference>
<dbReference type="PROSITE" id="PS00061">
    <property type="entry name" value="ADH_SHORT"/>
    <property type="match status" value="1"/>
</dbReference>
<comment type="caution">
    <text evidence="4">The sequence shown here is derived from an EMBL/GenBank/DDBJ whole genome shotgun (WGS) entry which is preliminary data.</text>
</comment>
<keyword evidence="4" id="KW-0560">Oxidoreductase</keyword>
<feature type="signal peptide" evidence="3">
    <location>
        <begin position="1"/>
        <end position="42"/>
    </location>
</feature>